<evidence type="ECO:0000256" key="1">
    <source>
        <dbReference type="SAM" id="Coils"/>
    </source>
</evidence>
<evidence type="ECO:0000313" key="3">
    <source>
        <dbReference type="EMBL" id="RPA74387.1"/>
    </source>
</evidence>
<dbReference type="EMBL" id="ML119791">
    <property type="protein sequence ID" value="RPA74387.1"/>
    <property type="molecule type" value="Genomic_DNA"/>
</dbReference>
<proteinExistence type="predicted"/>
<accession>A0A3N4HMB2</accession>
<feature type="region of interest" description="Disordered" evidence="2">
    <location>
        <begin position="1"/>
        <end position="28"/>
    </location>
</feature>
<keyword evidence="4" id="KW-1185">Reference proteome</keyword>
<evidence type="ECO:0000313" key="4">
    <source>
        <dbReference type="Proteomes" id="UP000275078"/>
    </source>
</evidence>
<dbReference type="Proteomes" id="UP000275078">
    <property type="component" value="Unassembled WGS sequence"/>
</dbReference>
<gene>
    <name evidence="3" type="ORF">BJ508DRAFT_35257</name>
</gene>
<evidence type="ECO:0000256" key="2">
    <source>
        <dbReference type="SAM" id="MobiDB-lite"/>
    </source>
</evidence>
<keyword evidence="1" id="KW-0175">Coiled coil</keyword>
<name>A0A3N4HMB2_ASCIM</name>
<feature type="coiled-coil region" evidence="1">
    <location>
        <begin position="80"/>
        <end position="125"/>
    </location>
</feature>
<dbReference type="AlphaFoldDB" id="A0A3N4HMB2"/>
<sequence>MKSNTQESDPLTMLDAPTPPQSLARASQNVKQYVQDLATWHEYEKAGKEAEHAAIVERMNGVYKEQEEEFNLFKLQRPMLGEIARERNAENEELKLENEKLREENRKLEEDKAALLNMCDDLVAKLEECGYKFEES</sequence>
<organism evidence="3 4">
    <name type="scientific">Ascobolus immersus RN42</name>
    <dbReference type="NCBI Taxonomy" id="1160509"/>
    <lineage>
        <taxon>Eukaryota</taxon>
        <taxon>Fungi</taxon>
        <taxon>Dikarya</taxon>
        <taxon>Ascomycota</taxon>
        <taxon>Pezizomycotina</taxon>
        <taxon>Pezizomycetes</taxon>
        <taxon>Pezizales</taxon>
        <taxon>Ascobolaceae</taxon>
        <taxon>Ascobolus</taxon>
    </lineage>
</organism>
<protein>
    <submittedName>
        <fullName evidence="3">Uncharacterized protein</fullName>
    </submittedName>
</protein>
<reference evidence="3 4" key="1">
    <citation type="journal article" date="2018" name="Nat. Ecol. Evol.">
        <title>Pezizomycetes genomes reveal the molecular basis of ectomycorrhizal truffle lifestyle.</title>
        <authorList>
            <person name="Murat C."/>
            <person name="Payen T."/>
            <person name="Noel B."/>
            <person name="Kuo A."/>
            <person name="Morin E."/>
            <person name="Chen J."/>
            <person name="Kohler A."/>
            <person name="Krizsan K."/>
            <person name="Balestrini R."/>
            <person name="Da Silva C."/>
            <person name="Montanini B."/>
            <person name="Hainaut M."/>
            <person name="Levati E."/>
            <person name="Barry K.W."/>
            <person name="Belfiori B."/>
            <person name="Cichocki N."/>
            <person name="Clum A."/>
            <person name="Dockter R.B."/>
            <person name="Fauchery L."/>
            <person name="Guy J."/>
            <person name="Iotti M."/>
            <person name="Le Tacon F."/>
            <person name="Lindquist E.A."/>
            <person name="Lipzen A."/>
            <person name="Malagnac F."/>
            <person name="Mello A."/>
            <person name="Molinier V."/>
            <person name="Miyauchi S."/>
            <person name="Poulain J."/>
            <person name="Riccioni C."/>
            <person name="Rubini A."/>
            <person name="Sitrit Y."/>
            <person name="Splivallo R."/>
            <person name="Traeger S."/>
            <person name="Wang M."/>
            <person name="Zifcakova L."/>
            <person name="Wipf D."/>
            <person name="Zambonelli A."/>
            <person name="Paolocci F."/>
            <person name="Nowrousian M."/>
            <person name="Ottonello S."/>
            <person name="Baldrian P."/>
            <person name="Spatafora J.W."/>
            <person name="Henrissat B."/>
            <person name="Nagy L.G."/>
            <person name="Aury J.M."/>
            <person name="Wincker P."/>
            <person name="Grigoriev I.V."/>
            <person name="Bonfante P."/>
            <person name="Martin F.M."/>
        </authorList>
    </citation>
    <scope>NUCLEOTIDE SEQUENCE [LARGE SCALE GENOMIC DNA]</scope>
    <source>
        <strain evidence="3 4">RN42</strain>
    </source>
</reference>